<reference evidence="5 6" key="1">
    <citation type="submission" date="2020-01" db="EMBL/GenBank/DDBJ databases">
        <authorList>
            <person name="Mishra B."/>
        </authorList>
    </citation>
    <scope>NUCLEOTIDE SEQUENCE [LARGE SCALE GENOMIC DNA]</scope>
</reference>
<dbReference type="OrthoDB" id="1020947at2759"/>
<evidence type="ECO:0000313" key="4">
    <source>
        <dbReference type="EMBL" id="CAA7052589.1"/>
    </source>
</evidence>
<dbReference type="AlphaFoldDB" id="A0A6D2KVX0"/>
<feature type="coiled-coil region" evidence="1">
    <location>
        <begin position="73"/>
        <end position="125"/>
    </location>
</feature>
<gene>
    <name evidence="3" type="ORF">MERR_LOCUS11390</name>
    <name evidence="2" type="ORF">MERR_LOCUS1320</name>
    <name evidence="4" type="ORF">MERR_LOCUS39824</name>
    <name evidence="5" type="ORF">MERR_LOCUS44684</name>
</gene>
<accession>A0A6D2KVX0</accession>
<name>A0A6D2KVX0_9BRAS</name>
<dbReference type="Proteomes" id="UP000467841">
    <property type="component" value="Unassembled WGS sequence"/>
</dbReference>
<evidence type="ECO:0000313" key="5">
    <source>
        <dbReference type="EMBL" id="CAA7057448.1"/>
    </source>
</evidence>
<organism evidence="5 6">
    <name type="scientific">Microthlaspi erraticum</name>
    <dbReference type="NCBI Taxonomy" id="1685480"/>
    <lineage>
        <taxon>Eukaryota</taxon>
        <taxon>Viridiplantae</taxon>
        <taxon>Streptophyta</taxon>
        <taxon>Embryophyta</taxon>
        <taxon>Tracheophyta</taxon>
        <taxon>Spermatophyta</taxon>
        <taxon>Magnoliopsida</taxon>
        <taxon>eudicotyledons</taxon>
        <taxon>Gunneridae</taxon>
        <taxon>Pentapetalae</taxon>
        <taxon>rosids</taxon>
        <taxon>malvids</taxon>
        <taxon>Brassicales</taxon>
        <taxon>Brassicaceae</taxon>
        <taxon>Coluteocarpeae</taxon>
        <taxon>Microthlaspi</taxon>
    </lineage>
</organism>
<dbReference type="EMBL" id="CACVBM020000088">
    <property type="protein sequence ID" value="CAA7014086.1"/>
    <property type="molecule type" value="Genomic_DNA"/>
</dbReference>
<evidence type="ECO:0000313" key="6">
    <source>
        <dbReference type="Proteomes" id="UP000467841"/>
    </source>
</evidence>
<protein>
    <submittedName>
        <fullName evidence="5">Uncharacterized protein</fullName>
    </submittedName>
</protein>
<dbReference type="EMBL" id="CACVBM020001695">
    <property type="protein sequence ID" value="CAA7057448.1"/>
    <property type="molecule type" value="Genomic_DNA"/>
</dbReference>
<evidence type="ECO:0000313" key="2">
    <source>
        <dbReference type="EMBL" id="CAA7014086.1"/>
    </source>
</evidence>
<proteinExistence type="predicted"/>
<sequence length="137" mass="16175">MWGSPDKATMKAMMREMDYITLVADGQRGIPKECPCGARIVHEISKIEGDLGNRYFTCSAYKNDRFHWRIPWFHGVEEEFDKLREEIEEQKDKQSQKLSDLEAQVKRMSEELKKHRGMLEKLKDLVDHVVKTIFDGW</sequence>
<dbReference type="EMBL" id="CACVBM020001502">
    <property type="protein sequence ID" value="CAA7052589.1"/>
    <property type="molecule type" value="Genomic_DNA"/>
</dbReference>
<keyword evidence="6" id="KW-1185">Reference proteome</keyword>
<keyword evidence="1" id="KW-0175">Coiled coil</keyword>
<dbReference type="EMBL" id="CACVBM020000876">
    <property type="protein sequence ID" value="CAA7024155.1"/>
    <property type="molecule type" value="Genomic_DNA"/>
</dbReference>
<evidence type="ECO:0000313" key="3">
    <source>
        <dbReference type="EMBL" id="CAA7024155.1"/>
    </source>
</evidence>
<evidence type="ECO:0000256" key="1">
    <source>
        <dbReference type="SAM" id="Coils"/>
    </source>
</evidence>